<dbReference type="GO" id="GO:0005886">
    <property type="term" value="C:plasma membrane"/>
    <property type="evidence" value="ECO:0007669"/>
    <property type="project" value="UniProtKB-SubCell"/>
</dbReference>
<sequence>MNLVFAAGALLALLALLVIVLFVIAPPDRRVSVERRIAPGTEHVSALTKATDKTVSAIDSALSNRRSAGMFSEERLELAGIRMTQSAFILVVFSLAAVLALLGVIVGFGTAWAVVLGIVFAVLAPMLASGYVALRTSRRQARFADQLDDTLQLVAGNLRAGHGLVQAVDSVARYADPPTSEEFLRIVNESRIGRDLGAALSDTAARMNSDDFNWAAQAIAINRETGGNLAETLDRTAATIRERNQIRRQVKALSAEGRLSAIVLLLLPIGVFLGILILRPDYLAPFFESILGWLALVVAFVLMVLGTVWMYFAVKVKF</sequence>
<protein>
    <submittedName>
        <fullName evidence="8">Type II secretion system protein F</fullName>
    </submittedName>
</protein>
<dbReference type="InterPro" id="IPR042094">
    <property type="entry name" value="T2SS_GspF_sf"/>
</dbReference>
<dbReference type="Gene3D" id="1.20.81.30">
    <property type="entry name" value="Type II secretion system (T2SS), domain F"/>
    <property type="match status" value="1"/>
</dbReference>
<feature type="transmembrane region" description="Helical" evidence="6">
    <location>
        <begin position="6"/>
        <end position="25"/>
    </location>
</feature>
<feature type="transmembrane region" description="Helical" evidence="6">
    <location>
        <begin position="87"/>
        <end position="106"/>
    </location>
</feature>
<dbReference type="PANTHER" id="PTHR35007">
    <property type="entry name" value="INTEGRAL MEMBRANE PROTEIN-RELATED"/>
    <property type="match status" value="1"/>
</dbReference>
<dbReference type="RefSeq" id="WP_155842339.1">
    <property type="nucleotide sequence ID" value="NZ_BAAAIA010000012.1"/>
</dbReference>
<evidence type="ECO:0000256" key="1">
    <source>
        <dbReference type="ARBA" id="ARBA00004651"/>
    </source>
</evidence>
<dbReference type="OrthoDB" id="597333at2"/>
<dbReference type="InterPro" id="IPR018076">
    <property type="entry name" value="T2SS_GspF_dom"/>
</dbReference>
<evidence type="ECO:0000256" key="2">
    <source>
        <dbReference type="ARBA" id="ARBA00022475"/>
    </source>
</evidence>
<accession>A0A7C9LWD0</accession>
<evidence type="ECO:0000256" key="6">
    <source>
        <dbReference type="SAM" id="Phobius"/>
    </source>
</evidence>
<organism evidence="8 9">
    <name type="scientific">Agromyces luteolus</name>
    <dbReference type="NCBI Taxonomy" id="88373"/>
    <lineage>
        <taxon>Bacteria</taxon>
        <taxon>Bacillati</taxon>
        <taxon>Actinomycetota</taxon>
        <taxon>Actinomycetes</taxon>
        <taxon>Micrococcales</taxon>
        <taxon>Microbacteriaceae</taxon>
        <taxon>Agromyces</taxon>
    </lineage>
</organism>
<reference evidence="8 9" key="1">
    <citation type="submission" date="2019-11" db="EMBL/GenBank/DDBJ databases">
        <title>Agromyces kandeliae sp. nov., isolated from mangrove soil.</title>
        <authorList>
            <person name="Wang R."/>
        </authorList>
    </citation>
    <scope>NUCLEOTIDE SEQUENCE [LARGE SCALE GENOMIC DNA]</scope>
    <source>
        <strain evidence="8 9">JCM 11431</strain>
    </source>
</reference>
<dbReference type="EMBL" id="WODA01000018">
    <property type="protein sequence ID" value="MUN07419.1"/>
    <property type="molecule type" value="Genomic_DNA"/>
</dbReference>
<dbReference type="AlphaFoldDB" id="A0A7C9LWD0"/>
<dbReference type="PANTHER" id="PTHR35007:SF1">
    <property type="entry name" value="PILUS ASSEMBLY PROTEIN"/>
    <property type="match status" value="1"/>
</dbReference>
<keyword evidence="3 6" id="KW-0812">Transmembrane</keyword>
<evidence type="ECO:0000259" key="7">
    <source>
        <dbReference type="Pfam" id="PF00482"/>
    </source>
</evidence>
<gene>
    <name evidence="8" type="ORF">GLX25_09865</name>
</gene>
<comment type="subcellular location">
    <subcellularLocation>
        <location evidence="1">Cell membrane</location>
        <topology evidence="1">Multi-pass membrane protein</topology>
    </subcellularLocation>
</comment>
<dbReference type="Proteomes" id="UP000480122">
    <property type="component" value="Unassembled WGS sequence"/>
</dbReference>
<keyword evidence="9" id="KW-1185">Reference proteome</keyword>
<evidence type="ECO:0000313" key="8">
    <source>
        <dbReference type="EMBL" id="MUN07419.1"/>
    </source>
</evidence>
<feature type="transmembrane region" description="Helical" evidence="6">
    <location>
        <begin position="257"/>
        <end position="278"/>
    </location>
</feature>
<feature type="transmembrane region" description="Helical" evidence="6">
    <location>
        <begin position="290"/>
        <end position="314"/>
    </location>
</feature>
<feature type="transmembrane region" description="Helical" evidence="6">
    <location>
        <begin position="112"/>
        <end position="134"/>
    </location>
</feature>
<evidence type="ECO:0000256" key="3">
    <source>
        <dbReference type="ARBA" id="ARBA00022692"/>
    </source>
</evidence>
<evidence type="ECO:0000313" key="9">
    <source>
        <dbReference type="Proteomes" id="UP000480122"/>
    </source>
</evidence>
<keyword evidence="2" id="KW-1003">Cell membrane</keyword>
<evidence type="ECO:0000256" key="4">
    <source>
        <dbReference type="ARBA" id="ARBA00022989"/>
    </source>
</evidence>
<keyword evidence="4 6" id="KW-1133">Transmembrane helix</keyword>
<comment type="caution">
    <text evidence="8">The sequence shown here is derived from an EMBL/GenBank/DDBJ whole genome shotgun (WGS) entry which is preliminary data.</text>
</comment>
<keyword evidence="5 6" id="KW-0472">Membrane</keyword>
<evidence type="ECO:0000256" key="5">
    <source>
        <dbReference type="ARBA" id="ARBA00023136"/>
    </source>
</evidence>
<name>A0A7C9LWD0_9MICO</name>
<dbReference type="Pfam" id="PF00482">
    <property type="entry name" value="T2SSF"/>
    <property type="match status" value="1"/>
</dbReference>
<feature type="domain" description="Type II secretion system protein GspF" evidence="7">
    <location>
        <begin position="151"/>
        <end position="276"/>
    </location>
</feature>
<proteinExistence type="predicted"/>